<feature type="transmembrane region" description="Helical" evidence="5">
    <location>
        <begin position="196"/>
        <end position="213"/>
    </location>
</feature>
<dbReference type="InterPro" id="IPR051533">
    <property type="entry name" value="WaaL-like"/>
</dbReference>
<dbReference type="RefSeq" id="WP_182170221.1">
    <property type="nucleotide sequence ID" value="NZ_JACFXU010000013.1"/>
</dbReference>
<evidence type="ECO:0000256" key="5">
    <source>
        <dbReference type="SAM" id="Phobius"/>
    </source>
</evidence>
<feature type="transmembrane region" description="Helical" evidence="5">
    <location>
        <begin position="103"/>
        <end position="122"/>
    </location>
</feature>
<keyword evidence="2 5" id="KW-0812">Transmembrane</keyword>
<dbReference type="InterPro" id="IPR045979">
    <property type="entry name" value="DUF5935"/>
</dbReference>
<evidence type="ECO:0000259" key="7">
    <source>
        <dbReference type="Pfam" id="PF19358"/>
    </source>
</evidence>
<dbReference type="GO" id="GO:0016020">
    <property type="term" value="C:membrane"/>
    <property type="evidence" value="ECO:0007669"/>
    <property type="project" value="UniProtKB-SubCell"/>
</dbReference>
<evidence type="ECO:0000256" key="4">
    <source>
        <dbReference type="ARBA" id="ARBA00023136"/>
    </source>
</evidence>
<feature type="domain" description="O-antigen ligase-related" evidence="6">
    <location>
        <begin position="205"/>
        <end position="340"/>
    </location>
</feature>
<dbReference type="EMBL" id="JACFXU010000013">
    <property type="protein sequence ID" value="MBA6412701.1"/>
    <property type="molecule type" value="Genomic_DNA"/>
</dbReference>
<dbReference type="GO" id="GO:0016874">
    <property type="term" value="F:ligase activity"/>
    <property type="evidence" value="ECO:0007669"/>
    <property type="project" value="UniProtKB-KW"/>
</dbReference>
<gene>
    <name evidence="8" type="ORF">H2508_06195</name>
</gene>
<organism evidence="8 9">
    <name type="scientific">Sediminihaliea albiluteola</name>
    <dbReference type="NCBI Taxonomy" id="2758564"/>
    <lineage>
        <taxon>Bacteria</taxon>
        <taxon>Pseudomonadati</taxon>
        <taxon>Pseudomonadota</taxon>
        <taxon>Gammaproteobacteria</taxon>
        <taxon>Cellvibrionales</taxon>
        <taxon>Halieaceae</taxon>
        <taxon>Sediminihaliea</taxon>
    </lineage>
</organism>
<comment type="subcellular location">
    <subcellularLocation>
        <location evidence="1">Membrane</location>
        <topology evidence="1">Multi-pass membrane protein</topology>
    </subcellularLocation>
</comment>
<feature type="transmembrane region" description="Helical" evidence="5">
    <location>
        <begin position="131"/>
        <end position="160"/>
    </location>
</feature>
<dbReference type="AlphaFoldDB" id="A0A7W2YIN4"/>
<evidence type="ECO:0000313" key="8">
    <source>
        <dbReference type="EMBL" id="MBA6412701.1"/>
    </source>
</evidence>
<feature type="transmembrane region" description="Helical" evidence="5">
    <location>
        <begin position="78"/>
        <end position="97"/>
    </location>
</feature>
<feature type="transmembrane region" description="Helical" evidence="5">
    <location>
        <begin position="331"/>
        <end position="347"/>
    </location>
</feature>
<keyword evidence="4 5" id="KW-0472">Membrane</keyword>
<dbReference type="NCBIfam" id="TIGR03097">
    <property type="entry name" value="PEP_O_lig_1"/>
    <property type="match status" value="1"/>
</dbReference>
<evidence type="ECO:0000259" key="6">
    <source>
        <dbReference type="Pfam" id="PF04932"/>
    </source>
</evidence>
<proteinExistence type="predicted"/>
<feature type="transmembrane region" description="Helical" evidence="5">
    <location>
        <begin position="7"/>
        <end position="33"/>
    </location>
</feature>
<keyword evidence="3 5" id="KW-1133">Transmembrane helix</keyword>
<feature type="transmembrane region" description="Helical" evidence="5">
    <location>
        <begin position="45"/>
        <end position="66"/>
    </location>
</feature>
<dbReference type="InterPro" id="IPR017528">
    <property type="entry name" value="CHP03097O-antigen_lig-rel"/>
</dbReference>
<evidence type="ECO:0000313" key="9">
    <source>
        <dbReference type="Proteomes" id="UP000539350"/>
    </source>
</evidence>
<feature type="transmembrane region" description="Helical" evidence="5">
    <location>
        <begin position="242"/>
        <end position="260"/>
    </location>
</feature>
<sequence>MGLRDILVTLLVFGSLPLILWRPYTGILVWSWISYMNPHRLAYGFAYSMPFAQIVALTLMLAMVFSQEKKTFPFNSTTAMWLCFLVWMCFTTALAVYPEAAMLQLVNILKIQLVALFTLVLINDRERLQQLIWVIVASIGFYSVKGGVFTILTGGAFIVWGPDSSYIRENNALAVAILMTIPLMIYLYMCYREQRWIRWLLGLSITLSLVSVIGSQSRGAIVSILAVGGFFWLKSHSKLITGPAIIILAALVFNFMPTSWHERMGTIENYQEDNSALQRLNSWQYSLNVANESIVGAGFSSWSQEMFQRYAPRPEWVFVAHSIYFHPLAEHGWPGLLLFLLILATTWRNLSRVIKNKHKLYHEQDILLARMLQVSLVAYMSGGAFLSLTYFDLPWHLVGITIILWSFGKPELQPDTPKLRRLA</sequence>
<feature type="domain" description="DUF5935" evidence="7">
    <location>
        <begin position="4"/>
        <end position="188"/>
    </location>
</feature>
<evidence type="ECO:0000256" key="1">
    <source>
        <dbReference type="ARBA" id="ARBA00004141"/>
    </source>
</evidence>
<dbReference type="Proteomes" id="UP000539350">
    <property type="component" value="Unassembled WGS sequence"/>
</dbReference>
<dbReference type="InterPro" id="IPR007016">
    <property type="entry name" value="O-antigen_ligase-rel_domated"/>
</dbReference>
<name>A0A7W2YIN4_9GAMM</name>
<dbReference type="Pfam" id="PF19358">
    <property type="entry name" value="DUF5935"/>
    <property type="match status" value="1"/>
</dbReference>
<dbReference type="PANTHER" id="PTHR37422:SF13">
    <property type="entry name" value="LIPOPOLYSACCHARIDE BIOSYNTHESIS PROTEIN PA4999-RELATED"/>
    <property type="match status" value="1"/>
</dbReference>
<reference evidence="8 9" key="1">
    <citation type="submission" date="2020-07" db="EMBL/GenBank/DDBJ databases">
        <title>Halieaceae bacterium, F7430, whole genome shotgun sequencing project.</title>
        <authorList>
            <person name="Jiang S."/>
            <person name="Liu Z.W."/>
            <person name="Du Z.J."/>
        </authorList>
    </citation>
    <scope>NUCLEOTIDE SEQUENCE [LARGE SCALE GENOMIC DNA]</scope>
    <source>
        <strain evidence="8 9">F7430</strain>
    </source>
</reference>
<comment type="caution">
    <text evidence="8">The sequence shown here is derived from an EMBL/GenBank/DDBJ whole genome shotgun (WGS) entry which is preliminary data.</text>
</comment>
<feature type="transmembrane region" description="Helical" evidence="5">
    <location>
        <begin position="367"/>
        <end position="387"/>
    </location>
</feature>
<dbReference type="Pfam" id="PF04932">
    <property type="entry name" value="Wzy_C"/>
    <property type="match status" value="1"/>
</dbReference>
<keyword evidence="9" id="KW-1185">Reference proteome</keyword>
<dbReference type="PANTHER" id="PTHR37422">
    <property type="entry name" value="TEICHURONIC ACID BIOSYNTHESIS PROTEIN TUAE"/>
    <property type="match status" value="1"/>
</dbReference>
<evidence type="ECO:0000256" key="3">
    <source>
        <dbReference type="ARBA" id="ARBA00022989"/>
    </source>
</evidence>
<feature type="transmembrane region" description="Helical" evidence="5">
    <location>
        <begin position="172"/>
        <end position="189"/>
    </location>
</feature>
<accession>A0A7W2YIN4</accession>
<feature type="transmembrane region" description="Helical" evidence="5">
    <location>
        <begin position="219"/>
        <end position="235"/>
    </location>
</feature>
<evidence type="ECO:0000256" key="2">
    <source>
        <dbReference type="ARBA" id="ARBA00022692"/>
    </source>
</evidence>
<keyword evidence="8" id="KW-0436">Ligase</keyword>
<protein>
    <submittedName>
        <fullName evidence="8">Putative O-glycosylation ligase, exosortase A system-associated</fullName>
    </submittedName>
</protein>